<evidence type="ECO:0000256" key="6">
    <source>
        <dbReference type="SAM" id="Coils"/>
    </source>
</evidence>
<keyword evidence="4 7" id="KW-1133">Transmembrane helix</keyword>
<comment type="caution">
    <text evidence="9">The sequence shown here is derived from an EMBL/GenBank/DDBJ whole genome shotgun (WGS) entry which is preliminary data.</text>
</comment>
<evidence type="ECO:0000259" key="8">
    <source>
        <dbReference type="Pfam" id="PF02706"/>
    </source>
</evidence>
<protein>
    <submittedName>
        <fullName evidence="9">Chromosome partition protein Smc</fullName>
    </submittedName>
</protein>
<evidence type="ECO:0000313" key="9">
    <source>
        <dbReference type="EMBL" id="PJE80923.1"/>
    </source>
</evidence>
<feature type="coiled-coil region" evidence="6">
    <location>
        <begin position="273"/>
        <end position="300"/>
    </location>
</feature>
<feature type="transmembrane region" description="Helical" evidence="7">
    <location>
        <begin position="429"/>
        <end position="451"/>
    </location>
</feature>
<gene>
    <name evidence="9" type="primary">smc_2</name>
    <name evidence="9" type="ORF">CI610_00081</name>
</gene>
<keyword evidence="2" id="KW-1003">Cell membrane</keyword>
<dbReference type="AlphaFoldDB" id="A0A2H9TCK7"/>
<feature type="coiled-coil region" evidence="6">
    <location>
        <begin position="167"/>
        <end position="230"/>
    </location>
</feature>
<dbReference type="GO" id="GO:0005886">
    <property type="term" value="C:plasma membrane"/>
    <property type="evidence" value="ECO:0007669"/>
    <property type="project" value="UniProtKB-SubCell"/>
</dbReference>
<keyword evidence="6" id="KW-0175">Coiled coil</keyword>
<proteinExistence type="predicted"/>
<evidence type="ECO:0000256" key="4">
    <source>
        <dbReference type="ARBA" id="ARBA00022989"/>
    </source>
</evidence>
<dbReference type="EMBL" id="NSIT01000002">
    <property type="protein sequence ID" value="PJE80923.1"/>
    <property type="molecule type" value="Genomic_DNA"/>
</dbReference>
<organism evidence="9">
    <name type="scientific">invertebrate metagenome</name>
    <dbReference type="NCBI Taxonomy" id="1711999"/>
    <lineage>
        <taxon>unclassified sequences</taxon>
        <taxon>metagenomes</taxon>
        <taxon>organismal metagenomes</taxon>
    </lineage>
</organism>
<dbReference type="PANTHER" id="PTHR32309:SF13">
    <property type="entry name" value="FERRIC ENTEROBACTIN TRANSPORT PROTEIN FEPE"/>
    <property type="match status" value="1"/>
</dbReference>
<accession>A0A2H9TCK7</accession>
<feature type="coiled-coil region" evidence="6">
    <location>
        <begin position="328"/>
        <end position="393"/>
    </location>
</feature>
<feature type="domain" description="Polysaccharide chain length determinant N-terminal" evidence="8">
    <location>
        <begin position="8"/>
        <end position="96"/>
    </location>
</feature>
<dbReference type="Pfam" id="PF02706">
    <property type="entry name" value="Wzz"/>
    <property type="match status" value="1"/>
</dbReference>
<feature type="transmembrane region" description="Helical" evidence="7">
    <location>
        <begin position="21"/>
        <end position="46"/>
    </location>
</feature>
<dbReference type="GO" id="GO:0004713">
    <property type="term" value="F:protein tyrosine kinase activity"/>
    <property type="evidence" value="ECO:0007669"/>
    <property type="project" value="TreeGrafter"/>
</dbReference>
<comment type="subcellular location">
    <subcellularLocation>
        <location evidence="1">Cell membrane</location>
        <topology evidence="1">Multi-pass membrane protein</topology>
    </subcellularLocation>
</comment>
<sequence length="495" mass="55837">MSSEVMKNLFRLLCILWRRRVTIVLPVFIMPFIGLLASFITSSVYIGHTTLIMPDTSVINPVDEKTTTASQMKERQAELRILFKSRHVLAAVIQELELVEADSSQKVFDKKISELAKSLSIVFGGELVKIYYQTSDQENIEPVLSSLTRHFVSIAMAPEKSMQSSSVDFLEKQLKRLSDKMRVSEMELTAHKTRYATALPQLQQSNIVQLEELKKLLAEKQTQLAGAEASTDEFNNNLANTDPLIGKVEEKLLAVRAELSMLTSRYTDQHSKVQTVRSELGRLERERDKMLNDKEQMTEEDIERLWNLATTSSTLPGNDDGSSQRSILASQLSAVQDANARLSSLKSEVESLEQQIEDMEQKVMAFSDVERELNALERNYEIKKKLYEDFEKRYEMARVKDDFGLDDSIEKVQVIDAPFTPSHSNRLPWLLFLIAGVLAGIGLGTGLAVILEVTDSTVRWKDTLEELADIPVITRLPVVPDAPKITWASAQELPG</sequence>
<dbReference type="PANTHER" id="PTHR32309">
    <property type="entry name" value="TYROSINE-PROTEIN KINASE"/>
    <property type="match status" value="1"/>
</dbReference>
<keyword evidence="3 7" id="KW-0812">Transmembrane</keyword>
<evidence type="ECO:0000256" key="1">
    <source>
        <dbReference type="ARBA" id="ARBA00004651"/>
    </source>
</evidence>
<evidence type="ECO:0000256" key="2">
    <source>
        <dbReference type="ARBA" id="ARBA00022475"/>
    </source>
</evidence>
<name>A0A2H9TCK7_9ZZZZ</name>
<keyword evidence="5 7" id="KW-0472">Membrane</keyword>
<reference evidence="9" key="1">
    <citation type="journal article" date="2017" name="Appl. Environ. Microbiol.">
        <title>Molecular characterization of an Endozoicomonas-like organism causing infection in king scallop Pecten maximus L.</title>
        <authorList>
            <person name="Cano I."/>
            <person name="van Aerle R."/>
            <person name="Ross S."/>
            <person name="Verner-Jeffreys D.W."/>
            <person name="Paley R.K."/>
            <person name="Rimmer G."/>
            <person name="Ryder D."/>
            <person name="Hooper P."/>
            <person name="Stone D."/>
            <person name="Feist S.W."/>
        </authorList>
    </citation>
    <scope>NUCLEOTIDE SEQUENCE</scope>
</reference>
<evidence type="ECO:0000256" key="7">
    <source>
        <dbReference type="SAM" id="Phobius"/>
    </source>
</evidence>
<dbReference type="InterPro" id="IPR050445">
    <property type="entry name" value="Bact_polysacc_biosynth/exp"/>
</dbReference>
<dbReference type="InterPro" id="IPR003856">
    <property type="entry name" value="LPS_length_determ_N"/>
</dbReference>
<evidence type="ECO:0000256" key="5">
    <source>
        <dbReference type="ARBA" id="ARBA00023136"/>
    </source>
</evidence>
<evidence type="ECO:0000256" key="3">
    <source>
        <dbReference type="ARBA" id="ARBA00022692"/>
    </source>
</evidence>